<proteinExistence type="predicted"/>
<evidence type="ECO:0000313" key="3">
    <source>
        <dbReference type="EMBL" id="ENX10738.1"/>
    </source>
</evidence>
<keyword evidence="2" id="KW-0472">Membrane</keyword>
<dbReference type="GO" id="GO:0015627">
    <property type="term" value="C:type II protein secretion system complex"/>
    <property type="evidence" value="ECO:0007669"/>
    <property type="project" value="InterPro"/>
</dbReference>
<dbReference type="Pfam" id="PF07963">
    <property type="entry name" value="N_methyl"/>
    <property type="match status" value="1"/>
</dbReference>
<dbReference type="RefSeq" id="WP_005233627.1">
    <property type="nucleotide sequence ID" value="NZ_CP083658.1"/>
</dbReference>
<dbReference type="InterPro" id="IPR000983">
    <property type="entry name" value="Bac_GSPG_pilin"/>
</dbReference>
<dbReference type="PRINTS" id="PR00813">
    <property type="entry name" value="BCTERIALGSPG"/>
</dbReference>
<reference evidence="3 4" key="1">
    <citation type="submission" date="2013-02" db="EMBL/GenBank/DDBJ databases">
        <title>The Genome Sequence of Acinetobacter sp. NIPH 2171.</title>
        <authorList>
            <consortium name="The Broad Institute Genome Sequencing Platform"/>
            <consortium name="The Broad Institute Genome Sequencing Center for Infectious Disease"/>
            <person name="Cerqueira G."/>
            <person name="Feldgarden M."/>
            <person name="Courvalin P."/>
            <person name="Perichon B."/>
            <person name="Grillot-Courvalin C."/>
            <person name="Clermont D."/>
            <person name="Rocha E."/>
            <person name="Yoon E.-J."/>
            <person name="Nemec A."/>
            <person name="Walker B."/>
            <person name="Young S.K."/>
            <person name="Zeng Q."/>
            <person name="Gargeya S."/>
            <person name="Fitzgerald M."/>
            <person name="Haas B."/>
            <person name="Abouelleil A."/>
            <person name="Alvarado L."/>
            <person name="Arachchi H.M."/>
            <person name="Berlin A.M."/>
            <person name="Chapman S.B."/>
            <person name="Dewar J."/>
            <person name="Goldberg J."/>
            <person name="Griggs A."/>
            <person name="Gujja S."/>
            <person name="Hansen M."/>
            <person name="Howarth C."/>
            <person name="Imamovic A."/>
            <person name="Larimer J."/>
            <person name="McCowan C."/>
            <person name="Murphy C."/>
            <person name="Neiman D."/>
            <person name="Pearson M."/>
            <person name="Priest M."/>
            <person name="Roberts A."/>
            <person name="Saif S."/>
            <person name="Shea T."/>
            <person name="Sisk P."/>
            <person name="Sykes S."/>
            <person name="Wortman J."/>
            <person name="Nusbaum C."/>
            <person name="Birren B."/>
        </authorList>
    </citation>
    <scope>NUCLEOTIDE SEQUENCE [LARGE SCALE GENOMIC DNA]</scope>
    <source>
        <strain evidence="3 4">NIPH 2171</strain>
    </source>
</reference>
<dbReference type="GO" id="GO:0015628">
    <property type="term" value="P:protein secretion by the type II secretion system"/>
    <property type="evidence" value="ECO:0007669"/>
    <property type="project" value="InterPro"/>
</dbReference>
<dbReference type="Pfam" id="PF16732">
    <property type="entry name" value="ComP_DUS"/>
    <property type="match status" value="1"/>
</dbReference>
<dbReference type="InterPro" id="IPR012902">
    <property type="entry name" value="N_methyl_site"/>
</dbReference>
<name>N9MQ70_9GAMM</name>
<dbReference type="PROSITE" id="PS00409">
    <property type="entry name" value="PROKAR_NTER_METHYL"/>
    <property type="match status" value="1"/>
</dbReference>
<dbReference type="HOGENOM" id="CLU_091705_6_2_6"/>
<dbReference type="SUPFAM" id="SSF54523">
    <property type="entry name" value="Pili subunits"/>
    <property type="match status" value="1"/>
</dbReference>
<sequence length="155" mass="16998">MVRKQSGFTLIELMLVVAVIAILAVVAFPSYQEQVRKSKRTEVQAELIDIASRLQQYKSTNFNYKVNTTTAIDLTKVGFSSTTPLSQNGLYTLNLSFNTAATSWVLSAVPVTTRSQKNDGVSCLDDSGRRYWSKETSTATACSGSLAVNSNWDGR</sequence>
<keyword evidence="1" id="KW-0488">Methylation</keyword>
<dbReference type="EMBL" id="APRS01000006">
    <property type="protein sequence ID" value="ENX10738.1"/>
    <property type="molecule type" value="Genomic_DNA"/>
</dbReference>
<organism evidence="3 4">
    <name type="scientific">Acinetobacter variabilis</name>
    <dbReference type="NCBI Taxonomy" id="70346"/>
    <lineage>
        <taxon>Bacteria</taxon>
        <taxon>Pseudomonadati</taxon>
        <taxon>Pseudomonadota</taxon>
        <taxon>Gammaproteobacteria</taxon>
        <taxon>Moraxellales</taxon>
        <taxon>Moraxellaceae</taxon>
        <taxon>Acinetobacter</taxon>
    </lineage>
</organism>
<dbReference type="Proteomes" id="UP000013101">
    <property type="component" value="Unassembled WGS sequence"/>
</dbReference>
<comment type="caution">
    <text evidence="3">The sequence shown here is derived from an EMBL/GenBank/DDBJ whole genome shotgun (WGS) entry which is preliminary data.</text>
</comment>
<evidence type="ECO:0008006" key="5">
    <source>
        <dbReference type="Google" id="ProtNLM"/>
    </source>
</evidence>
<accession>N9MQ70</accession>
<gene>
    <name evidence="3" type="ORF">F897_00940</name>
</gene>
<dbReference type="InterPro" id="IPR045584">
    <property type="entry name" value="Pilin-like"/>
</dbReference>
<feature type="transmembrane region" description="Helical" evidence="2">
    <location>
        <begin position="6"/>
        <end position="31"/>
    </location>
</feature>
<dbReference type="NCBIfam" id="TIGR02532">
    <property type="entry name" value="IV_pilin_GFxxxE"/>
    <property type="match status" value="1"/>
</dbReference>
<protein>
    <recommendedName>
        <fullName evidence="5">Prepilin-type N-terminal cleavage/methylation domain-containing protein</fullName>
    </recommendedName>
</protein>
<dbReference type="OrthoDB" id="5296638at2"/>
<dbReference type="PANTHER" id="PTHR30093:SF47">
    <property type="entry name" value="TYPE IV PILUS NON-CORE MINOR PILIN PILE"/>
    <property type="match status" value="1"/>
</dbReference>
<evidence type="ECO:0000256" key="1">
    <source>
        <dbReference type="ARBA" id="ARBA00022481"/>
    </source>
</evidence>
<keyword evidence="2" id="KW-0812">Transmembrane</keyword>
<dbReference type="InterPro" id="IPR031982">
    <property type="entry name" value="PilE-like"/>
</dbReference>
<evidence type="ECO:0000256" key="2">
    <source>
        <dbReference type="SAM" id="Phobius"/>
    </source>
</evidence>
<dbReference type="STRING" id="70346.F897_00940"/>
<dbReference type="GO" id="GO:0043683">
    <property type="term" value="P:type IV pilus assembly"/>
    <property type="evidence" value="ECO:0007669"/>
    <property type="project" value="InterPro"/>
</dbReference>
<keyword evidence="2" id="KW-1133">Transmembrane helix</keyword>
<dbReference type="AlphaFoldDB" id="N9MQ70"/>
<evidence type="ECO:0000313" key="4">
    <source>
        <dbReference type="Proteomes" id="UP000013101"/>
    </source>
</evidence>
<dbReference type="PANTHER" id="PTHR30093">
    <property type="entry name" value="GENERAL SECRETION PATHWAY PROTEIN G"/>
    <property type="match status" value="1"/>
</dbReference>
<dbReference type="Gene3D" id="3.30.700.10">
    <property type="entry name" value="Glycoprotein, Type 4 Pilin"/>
    <property type="match status" value="1"/>
</dbReference>